<feature type="domain" description="ABC transmembrane type-1" evidence="8">
    <location>
        <begin position="120"/>
        <end position="310"/>
    </location>
</feature>
<evidence type="ECO:0000259" key="8">
    <source>
        <dbReference type="PROSITE" id="PS50928"/>
    </source>
</evidence>
<feature type="transmembrane region" description="Helical" evidence="7">
    <location>
        <begin position="234"/>
        <end position="256"/>
    </location>
</feature>
<evidence type="ECO:0000256" key="5">
    <source>
        <dbReference type="ARBA" id="ARBA00022989"/>
    </source>
</evidence>
<keyword evidence="4 7" id="KW-0812">Transmembrane</keyword>
<dbReference type="InterPro" id="IPR050366">
    <property type="entry name" value="BP-dependent_transpt_permease"/>
</dbReference>
<keyword evidence="5 7" id="KW-1133">Transmembrane helix</keyword>
<dbReference type="InterPro" id="IPR035906">
    <property type="entry name" value="MetI-like_sf"/>
</dbReference>
<name>A0A0M2HG40_MICTR</name>
<dbReference type="InterPro" id="IPR000515">
    <property type="entry name" value="MetI-like"/>
</dbReference>
<dbReference type="PATRIC" id="fig|69370.6.peg.104"/>
<dbReference type="SUPFAM" id="SSF161098">
    <property type="entry name" value="MetI-like"/>
    <property type="match status" value="1"/>
</dbReference>
<evidence type="ECO:0000256" key="7">
    <source>
        <dbReference type="RuleBase" id="RU363032"/>
    </source>
</evidence>
<dbReference type="RefSeq" id="WP_045296157.1">
    <property type="nucleotide sequence ID" value="NZ_JYJA01000014.1"/>
</dbReference>
<dbReference type="PANTHER" id="PTHR43386:SF1">
    <property type="entry name" value="D,D-DIPEPTIDE TRANSPORT SYSTEM PERMEASE PROTEIN DDPC-RELATED"/>
    <property type="match status" value="1"/>
</dbReference>
<proteinExistence type="inferred from homology"/>
<evidence type="ECO:0000313" key="9">
    <source>
        <dbReference type="EMBL" id="KJL45635.1"/>
    </source>
</evidence>
<evidence type="ECO:0000256" key="3">
    <source>
        <dbReference type="ARBA" id="ARBA00022475"/>
    </source>
</evidence>
<evidence type="ECO:0000256" key="4">
    <source>
        <dbReference type="ARBA" id="ARBA00022692"/>
    </source>
</evidence>
<dbReference type="AlphaFoldDB" id="A0A0M2HG40"/>
<feature type="transmembrane region" description="Helical" evidence="7">
    <location>
        <begin position="185"/>
        <end position="203"/>
    </location>
</feature>
<protein>
    <submittedName>
        <fullName evidence="9">Glutathione transport system permease protein GsiD</fullName>
    </submittedName>
</protein>
<dbReference type="PANTHER" id="PTHR43386">
    <property type="entry name" value="OLIGOPEPTIDE TRANSPORT SYSTEM PERMEASE PROTEIN APPC"/>
    <property type="match status" value="1"/>
</dbReference>
<comment type="caution">
    <text evidence="9">The sequence shown here is derived from an EMBL/GenBank/DDBJ whole genome shotgun (WGS) entry which is preliminary data.</text>
</comment>
<comment type="subcellular location">
    <subcellularLocation>
        <location evidence="1 7">Cell membrane</location>
        <topology evidence="1 7">Multi-pass membrane protein</topology>
    </subcellularLocation>
</comment>
<organism evidence="9 10">
    <name type="scientific">Microbacterium trichothecenolyticum</name>
    <name type="common">Aureobacterium trichothecenolyticum</name>
    <dbReference type="NCBI Taxonomy" id="69370"/>
    <lineage>
        <taxon>Bacteria</taxon>
        <taxon>Bacillati</taxon>
        <taxon>Actinomycetota</taxon>
        <taxon>Actinomycetes</taxon>
        <taxon>Micrococcales</taxon>
        <taxon>Microbacteriaceae</taxon>
        <taxon>Microbacterium</taxon>
    </lineage>
</organism>
<feature type="transmembrane region" description="Helical" evidence="7">
    <location>
        <begin position="159"/>
        <end position="179"/>
    </location>
</feature>
<keyword evidence="3" id="KW-1003">Cell membrane</keyword>
<dbReference type="InterPro" id="IPR025966">
    <property type="entry name" value="OppC_N"/>
</dbReference>
<dbReference type="GO" id="GO:0005886">
    <property type="term" value="C:plasma membrane"/>
    <property type="evidence" value="ECO:0007669"/>
    <property type="project" value="UniProtKB-SubCell"/>
</dbReference>
<evidence type="ECO:0000313" key="10">
    <source>
        <dbReference type="Proteomes" id="UP000034098"/>
    </source>
</evidence>
<dbReference type="Gene3D" id="1.10.3720.10">
    <property type="entry name" value="MetI-like"/>
    <property type="match status" value="1"/>
</dbReference>
<dbReference type="EMBL" id="JYJA01000014">
    <property type="protein sequence ID" value="KJL45635.1"/>
    <property type="molecule type" value="Genomic_DNA"/>
</dbReference>
<evidence type="ECO:0000256" key="1">
    <source>
        <dbReference type="ARBA" id="ARBA00004651"/>
    </source>
</evidence>
<feature type="transmembrane region" description="Helical" evidence="7">
    <location>
        <begin position="46"/>
        <end position="69"/>
    </location>
</feature>
<accession>A0A0M2HG40</accession>
<feature type="transmembrane region" description="Helical" evidence="7">
    <location>
        <begin position="291"/>
        <end position="313"/>
    </location>
</feature>
<sequence>MSIPIDPALEPPTAPSDAGVHVQTADERGISQGRLTFRRFIAHKPAVVSAILFVLIVGFAISATGIGPIPGWWKWNYEELIPISNGGKPTLTLWPFSLGDHPFGQNTVGKDYFAMVMRGLVNSSYMMFIIGLIGAFLGVVVGALAGYYRGWVDAVLMRLTDIVIVIPVIVIGAVVGSAVGNLGPLLLALFLGFFVWTGIARLVRAEFLTLREREFVEAARVAGASDVRIIFKHILPNAIGVVIVATTLLIAAAIILETSLSFLGYGVRAPDVSLGLLISANESAFQTRPWLFWWPAAFIVILSLLVNFVGDGLRDAFDPRQKRIVFRKVKDLPEDAVIVAGTTADVPEGALVTAGGAAIVEGVTSDRPDDVLDDEIAPDPDRRG</sequence>
<feature type="transmembrane region" description="Helical" evidence="7">
    <location>
        <begin position="125"/>
        <end position="147"/>
    </location>
</feature>
<evidence type="ECO:0000256" key="6">
    <source>
        <dbReference type="ARBA" id="ARBA00023136"/>
    </source>
</evidence>
<dbReference type="Proteomes" id="UP000034098">
    <property type="component" value="Unassembled WGS sequence"/>
</dbReference>
<dbReference type="Pfam" id="PF00528">
    <property type="entry name" value="BPD_transp_1"/>
    <property type="match status" value="1"/>
</dbReference>
<gene>
    <name evidence="9" type="primary">gsiD_1</name>
    <name evidence="9" type="ORF">RS82_00098</name>
</gene>
<keyword evidence="2 7" id="KW-0813">Transport</keyword>
<dbReference type="OrthoDB" id="6637947at2"/>
<dbReference type="GO" id="GO:0055085">
    <property type="term" value="P:transmembrane transport"/>
    <property type="evidence" value="ECO:0007669"/>
    <property type="project" value="InterPro"/>
</dbReference>
<evidence type="ECO:0000256" key="2">
    <source>
        <dbReference type="ARBA" id="ARBA00022448"/>
    </source>
</evidence>
<reference evidence="9 10" key="1">
    <citation type="submission" date="2015-02" db="EMBL/GenBank/DDBJ databases">
        <title>Draft genome sequences of ten Microbacterium spp. with emphasis on heavy metal contaminated environments.</title>
        <authorList>
            <person name="Corretto E."/>
        </authorList>
    </citation>
    <scope>NUCLEOTIDE SEQUENCE [LARGE SCALE GENOMIC DNA]</scope>
    <source>
        <strain evidence="9 10">DSM 8608</strain>
    </source>
</reference>
<keyword evidence="6 7" id="KW-0472">Membrane</keyword>
<dbReference type="Pfam" id="PF12911">
    <property type="entry name" value="OppC_N"/>
    <property type="match status" value="1"/>
</dbReference>
<dbReference type="PROSITE" id="PS50928">
    <property type="entry name" value="ABC_TM1"/>
    <property type="match status" value="1"/>
</dbReference>
<dbReference type="CDD" id="cd06261">
    <property type="entry name" value="TM_PBP2"/>
    <property type="match status" value="1"/>
</dbReference>
<comment type="similarity">
    <text evidence="7">Belongs to the binding-protein-dependent transport system permease family.</text>
</comment>
<keyword evidence="10" id="KW-1185">Reference proteome</keyword>